<sequence length="113" mass="11813">MEAYGNIRVEGRVVGSIVTKSKVALGQSCKVEGNILAQNAEVAGEVKGIVEVSDLLLLKSSAVIHGDIITNKLIVESGATFNGGCKMGVSIKEIKIGENGQSKELFKKPAKTA</sequence>
<reference evidence="1" key="1">
    <citation type="submission" date="2018-06" db="EMBL/GenBank/DDBJ databases">
        <authorList>
            <person name="Zhirakovskaya E."/>
        </authorList>
    </citation>
    <scope>NUCLEOTIDE SEQUENCE</scope>
</reference>
<dbReference type="InterPro" id="IPR007607">
    <property type="entry name" value="BacA/B"/>
</dbReference>
<accession>A0A3B0UFR3</accession>
<protein>
    <submittedName>
        <fullName evidence="1">Polymer-forming bactofilin</fullName>
    </submittedName>
</protein>
<dbReference type="PANTHER" id="PTHR35024:SF4">
    <property type="entry name" value="POLYMER-FORMING CYTOSKELETAL PROTEIN"/>
    <property type="match status" value="1"/>
</dbReference>
<evidence type="ECO:0000313" key="1">
    <source>
        <dbReference type="EMBL" id="VAW29438.1"/>
    </source>
</evidence>
<name>A0A3B0UFR3_9ZZZZ</name>
<dbReference type="PANTHER" id="PTHR35024">
    <property type="entry name" value="HYPOTHETICAL CYTOSOLIC PROTEIN"/>
    <property type="match status" value="1"/>
</dbReference>
<dbReference type="Pfam" id="PF04519">
    <property type="entry name" value="Bactofilin"/>
    <property type="match status" value="1"/>
</dbReference>
<proteinExistence type="predicted"/>
<dbReference type="AlphaFoldDB" id="A0A3B0UFR3"/>
<organism evidence="1">
    <name type="scientific">hydrothermal vent metagenome</name>
    <dbReference type="NCBI Taxonomy" id="652676"/>
    <lineage>
        <taxon>unclassified sequences</taxon>
        <taxon>metagenomes</taxon>
        <taxon>ecological metagenomes</taxon>
    </lineage>
</organism>
<gene>
    <name evidence="1" type="ORF">MNBD_BACTEROID06-868</name>
</gene>
<dbReference type="EMBL" id="UOES01000571">
    <property type="protein sequence ID" value="VAW29438.1"/>
    <property type="molecule type" value="Genomic_DNA"/>
</dbReference>